<evidence type="ECO:0000256" key="3">
    <source>
        <dbReference type="ARBA" id="ARBA00022692"/>
    </source>
</evidence>
<evidence type="ECO:0000313" key="8">
    <source>
        <dbReference type="Proteomes" id="UP001210865"/>
    </source>
</evidence>
<keyword evidence="5 6" id="KW-0472">Membrane</keyword>
<dbReference type="PIRSF" id="PIRSF006060">
    <property type="entry name" value="AA_transporter"/>
    <property type="match status" value="1"/>
</dbReference>
<feature type="transmembrane region" description="Helical" evidence="6">
    <location>
        <begin position="219"/>
        <end position="242"/>
    </location>
</feature>
<feature type="transmembrane region" description="Helical" evidence="6">
    <location>
        <begin position="385"/>
        <end position="402"/>
    </location>
</feature>
<evidence type="ECO:0000313" key="7">
    <source>
        <dbReference type="EMBL" id="WBO20762.1"/>
    </source>
</evidence>
<evidence type="ECO:0000256" key="1">
    <source>
        <dbReference type="ARBA" id="ARBA00004651"/>
    </source>
</evidence>
<feature type="transmembrane region" description="Helical" evidence="6">
    <location>
        <begin position="12"/>
        <end position="36"/>
    </location>
</feature>
<feature type="transmembrane region" description="Helical" evidence="6">
    <location>
        <begin position="319"/>
        <end position="345"/>
    </location>
</feature>
<accession>A0ABY7NHL8</accession>
<keyword evidence="8" id="KW-1185">Reference proteome</keyword>
<feature type="transmembrane region" description="Helical" evidence="6">
    <location>
        <begin position="85"/>
        <end position="113"/>
    </location>
</feature>
<dbReference type="InterPro" id="IPR050367">
    <property type="entry name" value="APC_superfamily"/>
</dbReference>
<feature type="transmembrane region" description="Helical" evidence="6">
    <location>
        <begin position="125"/>
        <end position="144"/>
    </location>
</feature>
<feature type="transmembrane region" description="Helical" evidence="6">
    <location>
        <begin position="178"/>
        <end position="198"/>
    </location>
</feature>
<comment type="subcellular location">
    <subcellularLocation>
        <location evidence="1">Cell membrane</location>
        <topology evidence="1">Multi-pass membrane protein</topology>
    </subcellularLocation>
</comment>
<feature type="transmembrane region" description="Helical" evidence="6">
    <location>
        <begin position="408"/>
        <end position="425"/>
    </location>
</feature>
<dbReference type="EMBL" id="CP115174">
    <property type="protein sequence ID" value="WBO20762.1"/>
    <property type="molecule type" value="Genomic_DNA"/>
</dbReference>
<evidence type="ECO:0000256" key="4">
    <source>
        <dbReference type="ARBA" id="ARBA00022989"/>
    </source>
</evidence>
<dbReference type="Pfam" id="PF13520">
    <property type="entry name" value="AA_permease_2"/>
    <property type="match status" value="1"/>
</dbReference>
<dbReference type="RefSeq" id="WP_270075412.1">
    <property type="nucleotide sequence ID" value="NZ_CP115174.1"/>
</dbReference>
<gene>
    <name evidence="7" type="ORF">PBT88_11105</name>
</gene>
<dbReference type="InterPro" id="IPR002293">
    <property type="entry name" value="AA/rel_permease1"/>
</dbReference>
<dbReference type="Gene3D" id="1.20.1740.10">
    <property type="entry name" value="Amino acid/polyamine transporter I"/>
    <property type="match status" value="1"/>
</dbReference>
<feature type="transmembrane region" description="Helical" evidence="6">
    <location>
        <begin position="149"/>
        <end position="166"/>
    </location>
</feature>
<protein>
    <submittedName>
        <fullName evidence="7">Amino acid permease</fullName>
    </submittedName>
</protein>
<organism evidence="7 8">
    <name type="scientific">Sphingomonas abietis</name>
    <dbReference type="NCBI Taxonomy" id="3012344"/>
    <lineage>
        <taxon>Bacteria</taxon>
        <taxon>Pseudomonadati</taxon>
        <taxon>Pseudomonadota</taxon>
        <taxon>Alphaproteobacteria</taxon>
        <taxon>Sphingomonadales</taxon>
        <taxon>Sphingomonadaceae</taxon>
        <taxon>Sphingomonas</taxon>
    </lineage>
</organism>
<name>A0ABY7NHL8_9SPHN</name>
<proteinExistence type="predicted"/>
<dbReference type="PANTHER" id="PTHR42770:SF7">
    <property type="entry name" value="MEMBRANE PROTEIN"/>
    <property type="match status" value="1"/>
</dbReference>
<evidence type="ECO:0000256" key="6">
    <source>
        <dbReference type="SAM" id="Phobius"/>
    </source>
</evidence>
<reference evidence="7 8" key="1">
    <citation type="submission" date="2022-12" db="EMBL/GenBank/DDBJ databases">
        <title>Sphingomonas abieness sp. nov., an endophytic bacterium isolated from Abies koreana.</title>
        <authorList>
            <person name="Jiang L."/>
            <person name="Lee J."/>
        </authorList>
    </citation>
    <scope>NUCLEOTIDE SEQUENCE [LARGE SCALE GENOMIC DNA]</scope>
    <source>
        <strain evidence="8">PAMB 00755</strain>
    </source>
</reference>
<keyword evidence="2" id="KW-1003">Cell membrane</keyword>
<evidence type="ECO:0000256" key="5">
    <source>
        <dbReference type="ARBA" id="ARBA00023136"/>
    </source>
</evidence>
<keyword evidence="4 6" id="KW-1133">Transmembrane helix</keyword>
<dbReference type="PANTHER" id="PTHR42770">
    <property type="entry name" value="AMINO ACID TRANSPORTER-RELATED"/>
    <property type="match status" value="1"/>
</dbReference>
<evidence type="ECO:0000256" key="2">
    <source>
        <dbReference type="ARBA" id="ARBA00022475"/>
    </source>
</evidence>
<keyword evidence="3 6" id="KW-0812">Transmembrane</keyword>
<sequence length="442" mass="46402">MSERQLAKGIDLWGVVALGIGTAVGVSIFSAIGPAAKLAGPAMLLSALCAALPMYLIAVSYAFLGSAIPVSGASFSWPARFLHPVWGFYIGWVRIIANVGAIVVLALVLVRYVSMLWPLPTKPTMLVLFSLALLANLFGIHIAARIQKILLAGMLLLFALFVGWGGTTAADTAHLQPFLPHGFIGMLAATPLLTGLFFGIEAATEAGAEVDDGQRNIPIGIAVSIGSATLLYLAVGFVALAILGGDGLAASQAPILDAAKRFMGPLATPLIVLAAVLSIGKSLNALFAMFSRSLYAMGAAGMLPKALGRVHPRWQTPHVALVTVFGLACIGLLLPMELTFLFLAVNIPNLLKYGSICLVAARVTEGHPDIYGKAAFKFSKHWTRGLAYAGALCAFAMIFVGLEADWRPYALLGGWIVVGAAMRALSRQASGDHDMPMGDLPR</sequence>
<feature type="transmembrane region" description="Helical" evidence="6">
    <location>
        <begin position="262"/>
        <end position="279"/>
    </location>
</feature>
<dbReference type="Proteomes" id="UP001210865">
    <property type="component" value="Chromosome"/>
</dbReference>